<accession>A0A381Z3F6</accession>
<dbReference type="AlphaFoldDB" id="A0A381Z3F6"/>
<proteinExistence type="predicted"/>
<protein>
    <submittedName>
        <fullName evidence="2">Uncharacterized protein</fullName>
    </submittedName>
</protein>
<dbReference type="EMBL" id="UINC01019816">
    <property type="protein sequence ID" value="SVA83815.1"/>
    <property type="molecule type" value="Genomic_DNA"/>
</dbReference>
<reference evidence="2" key="1">
    <citation type="submission" date="2018-05" db="EMBL/GenBank/DDBJ databases">
        <authorList>
            <person name="Lanie J.A."/>
            <person name="Ng W.-L."/>
            <person name="Kazmierczak K.M."/>
            <person name="Andrzejewski T.M."/>
            <person name="Davidsen T.M."/>
            <person name="Wayne K.J."/>
            <person name="Tettelin H."/>
            <person name="Glass J.I."/>
            <person name="Rusch D."/>
            <person name="Podicherti R."/>
            <person name="Tsui H.-C.T."/>
            <person name="Winkler M.E."/>
        </authorList>
    </citation>
    <scope>NUCLEOTIDE SEQUENCE</scope>
</reference>
<evidence type="ECO:0000313" key="2">
    <source>
        <dbReference type="EMBL" id="SVA83815.1"/>
    </source>
</evidence>
<gene>
    <name evidence="2" type="ORF">METZ01_LOCUS136669</name>
</gene>
<name>A0A381Z3F6_9ZZZZ</name>
<evidence type="ECO:0000256" key="1">
    <source>
        <dbReference type="SAM" id="MobiDB-lite"/>
    </source>
</evidence>
<feature type="region of interest" description="Disordered" evidence="1">
    <location>
        <begin position="495"/>
        <end position="522"/>
    </location>
</feature>
<organism evidence="2">
    <name type="scientific">marine metagenome</name>
    <dbReference type="NCBI Taxonomy" id="408172"/>
    <lineage>
        <taxon>unclassified sequences</taxon>
        <taxon>metagenomes</taxon>
        <taxon>ecological metagenomes</taxon>
    </lineage>
</organism>
<sequence length="522" mass="57563">MKRAIYAFLTTTVAALGLICAQAEPMLKAHFAGIDNLIKRDDAKTLRSVWALKQTQVFRNEVLDKLAKRMGGDNAQREATLRKLLPDLGRGELFLDVAPTGGRPDVALITALDKKRGVLWVKSLRQLAKRRGGEPLEQTVAGFTGWRVDFDNGHTLGFGYADGWLLFGSGQGTLNYLKKAAERIADTGRPFPADEEHDLSITVDARSLPEVIRDRLPNGPNTIRITSRLKKDNFYSKVDVEFAEPLPAGVPDWEIPTRTITEPLASFTAARGVGLSTAKPVLELLGLHAANDQFFAWSQSRTKFQSFFSVKVDAPKEAIAGLAKRIGDFKKTGGKGGKFIGQVVHDAKKPGLTWGNVPLFAPYVTVGNSDDKGYIVGGVFPPDPVKKPIPAELLAEFTGKENLVYYNWEITGQRLEKWNLLIQFAAILSDRREQLVNDTKGIEFLTALHPKLGNTITDATIDGNRLTITRKSQLGLTALELSLLSRWLDNPRFPSPTLQWPPAPAKQRTAKPKQPKKAADKK</sequence>